<dbReference type="Proteomes" id="UP000542353">
    <property type="component" value="Unassembled WGS sequence"/>
</dbReference>
<accession>A0A7W8E116</accession>
<reference evidence="1 2" key="1">
    <citation type="submission" date="2020-08" db="EMBL/GenBank/DDBJ databases">
        <title>Genomic Encyclopedia of Type Strains, Phase IV (KMG-IV): sequencing the most valuable type-strain genomes for metagenomic binning, comparative biology and taxonomic classification.</title>
        <authorList>
            <person name="Goeker M."/>
        </authorList>
    </citation>
    <scope>NUCLEOTIDE SEQUENCE [LARGE SCALE GENOMIC DNA]</scope>
    <source>
        <strain evidence="1 2">DSM 12706</strain>
    </source>
</reference>
<protein>
    <recommendedName>
        <fullName evidence="3">YHS domain-containing protein</fullName>
    </recommendedName>
</protein>
<dbReference type="NCBIfam" id="NF041384">
    <property type="entry name" value="YHS_seleno_dom"/>
    <property type="match status" value="1"/>
</dbReference>
<dbReference type="RefSeq" id="WP_184262234.1">
    <property type="nucleotide sequence ID" value="NZ_JACHIH010000044.1"/>
</dbReference>
<dbReference type="AlphaFoldDB" id="A0A7W8E116"/>
<name>A0A7W8E116_9BRAD</name>
<evidence type="ECO:0000313" key="1">
    <source>
        <dbReference type="EMBL" id="MBB5049698.1"/>
    </source>
</evidence>
<dbReference type="EMBL" id="JACHIH010000044">
    <property type="protein sequence ID" value="MBB5049698.1"/>
    <property type="molecule type" value="Genomic_DNA"/>
</dbReference>
<sequence>MTAQRQERKARRRGIALIAVIAGVLGAFSASGVARANTTERVVANRYTGVAISGYDPVAYFTDKQAKLGSPDIEAWQAGAVWRFCNAGNRTYFIERPDIYAPQFGGYDPVDVGRGVAVPGNSQIWLISGQRLFLFSREESRDAFSADPARYRGEAQQRWPKLLDSLVQ</sequence>
<keyword evidence="2" id="KW-1185">Reference proteome</keyword>
<gene>
    <name evidence="1" type="ORF">HNR60_004480</name>
</gene>
<organism evidence="1 2">
    <name type="scientific">Rhodopseudomonas rhenobacensis</name>
    <dbReference type="NCBI Taxonomy" id="87461"/>
    <lineage>
        <taxon>Bacteria</taxon>
        <taxon>Pseudomonadati</taxon>
        <taxon>Pseudomonadota</taxon>
        <taxon>Alphaproteobacteria</taxon>
        <taxon>Hyphomicrobiales</taxon>
        <taxon>Nitrobacteraceae</taxon>
        <taxon>Rhodopseudomonas</taxon>
    </lineage>
</organism>
<evidence type="ECO:0000313" key="2">
    <source>
        <dbReference type="Proteomes" id="UP000542353"/>
    </source>
</evidence>
<comment type="caution">
    <text evidence="1">The sequence shown here is derived from an EMBL/GenBank/DDBJ whole genome shotgun (WGS) entry which is preliminary data.</text>
</comment>
<evidence type="ECO:0008006" key="3">
    <source>
        <dbReference type="Google" id="ProtNLM"/>
    </source>
</evidence>
<proteinExistence type="predicted"/>